<name>A0A246WQY0_9BURK</name>
<reference evidence="1 2" key="1">
    <citation type="submission" date="2017-06" db="EMBL/GenBank/DDBJ databases">
        <title>Herbaspirillum phytohormonus sp. nov., isolated from the root nodule of Robinia pseudoacacia in lead-zinc mine.</title>
        <authorList>
            <person name="Fan M."/>
            <person name="Lin Y."/>
        </authorList>
    </citation>
    <scope>NUCLEOTIDE SEQUENCE [LARGE SCALE GENOMIC DNA]</scope>
    <source>
        <strain evidence="1 2">HZ10</strain>
    </source>
</reference>
<dbReference type="RefSeq" id="WP_088751294.1">
    <property type="nucleotide sequence ID" value="NZ_NJGU01000006.1"/>
</dbReference>
<sequence length="85" mass="9470">MPISYLSNQELAKDVHTALCAAEKGPVVIIRDGTAPTHVLLSFQDYQELLTRPRNIAASLAMPEVEDVDFDVTRVDIQLRKADFT</sequence>
<gene>
    <name evidence="1" type="ORF">CEJ42_12620</name>
</gene>
<proteinExistence type="predicted"/>
<evidence type="ECO:0000313" key="2">
    <source>
        <dbReference type="Proteomes" id="UP000197596"/>
    </source>
</evidence>
<accession>A0A246WQY0</accession>
<dbReference type="EMBL" id="NJGU01000006">
    <property type="protein sequence ID" value="OWY28813.1"/>
    <property type="molecule type" value="Genomic_DNA"/>
</dbReference>
<organism evidence="1 2">
    <name type="scientific">Herbaspirillum robiniae</name>
    <dbReference type="NCBI Taxonomy" id="2014887"/>
    <lineage>
        <taxon>Bacteria</taxon>
        <taxon>Pseudomonadati</taxon>
        <taxon>Pseudomonadota</taxon>
        <taxon>Betaproteobacteria</taxon>
        <taxon>Burkholderiales</taxon>
        <taxon>Oxalobacteraceae</taxon>
        <taxon>Herbaspirillum</taxon>
    </lineage>
</organism>
<dbReference type="AlphaFoldDB" id="A0A246WQY0"/>
<comment type="caution">
    <text evidence="1">The sequence shown here is derived from an EMBL/GenBank/DDBJ whole genome shotgun (WGS) entry which is preliminary data.</text>
</comment>
<evidence type="ECO:0000313" key="1">
    <source>
        <dbReference type="EMBL" id="OWY28813.1"/>
    </source>
</evidence>
<protein>
    <submittedName>
        <fullName evidence="1">Prevent-host-death protein</fullName>
    </submittedName>
</protein>
<dbReference type="Proteomes" id="UP000197596">
    <property type="component" value="Unassembled WGS sequence"/>
</dbReference>